<dbReference type="RefSeq" id="WP_025313145.1">
    <property type="nucleotide sequence ID" value="NZ_CP004372.1"/>
</dbReference>
<dbReference type="InterPro" id="IPR036527">
    <property type="entry name" value="SCP2_sterol-bd_dom_sf"/>
</dbReference>
<proteinExistence type="predicted"/>
<dbReference type="EMBL" id="CP004372">
    <property type="protein sequence ID" value="AHM05500.1"/>
    <property type="molecule type" value="Genomic_DNA"/>
</dbReference>
<dbReference type="Pfam" id="PF02036">
    <property type="entry name" value="SCP2"/>
    <property type="match status" value="1"/>
</dbReference>
<evidence type="ECO:0000313" key="2">
    <source>
        <dbReference type="EMBL" id="AHM05500.1"/>
    </source>
</evidence>
<dbReference type="KEGG" id="red:roselon_03237"/>
<sequence>MSPNDAFAEAPSGAPIPRFPVPFALGLRVAPLLPLSLSLTVYARRVAQSHPGLFRRLGDYDTTPFVLDPTDLPIAIELQPNKGRPSVRVVRGAGQGAARIAGPLAALLGLVHGAYDGDALFFSRDLVIEGDTSAALALRNAVDDAELDLSEEVARLTGPFAAPMKHLLAIAERRTGVSLSRPEEVDLW</sequence>
<dbReference type="Proteomes" id="UP000019593">
    <property type="component" value="Chromosome"/>
</dbReference>
<evidence type="ECO:0000313" key="3">
    <source>
        <dbReference type="Proteomes" id="UP000019593"/>
    </source>
</evidence>
<organism evidence="2 3">
    <name type="scientific">Roseicyclus elongatus DSM 19469</name>
    <dbReference type="NCBI Taxonomy" id="1294273"/>
    <lineage>
        <taxon>Bacteria</taxon>
        <taxon>Pseudomonadati</taxon>
        <taxon>Pseudomonadota</taxon>
        <taxon>Alphaproteobacteria</taxon>
        <taxon>Rhodobacterales</taxon>
        <taxon>Roseobacteraceae</taxon>
        <taxon>Roseicyclus</taxon>
    </lineage>
</organism>
<accession>W8SSL3</accession>
<feature type="domain" description="SCP2" evidence="1">
    <location>
        <begin position="66"/>
        <end position="142"/>
    </location>
</feature>
<keyword evidence="3" id="KW-1185">Reference proteome</keyword>
<reference evidence="2 3" key="1">
    <citation type="submission" date="2013-03" db="EMBL/GenBank/DDBJ databases">
        <authorList>
            <person name="Fiebig A."/>
            <person name="Goeker M."/>
            <person name="Klenk H.-P.P."/>
        </authorList>
    </citation>
    <scope>NUCLEOTIDE SEQUENCE [LARGE SCALE GENOMIC DNA]</scope>
    <source>
        <strain evidence="3">DSM 19469</strain>
    </source>
</reference>
<protein>
    <submittedName>
        <fullName evidence="2">Sterol binding protein</fullName>
    </submittedName>
</protein>
<dbReference type="OrthoDB" id="8479080at2"/>
<evidence type="ECO:0000259" key="1">
    <source>
        <dbReference type="Pfam" id="PF02036"/>
    </source>
</evidence>
<dbReference type="HOGENOM" id="CLU_108882_1_0_5"/>
<dbReference type="STRING" id="1294273.roselon_03237"/>
<dbReference type="PATRIC" id="fig|1294273.3.peg.3197"/>
<dbReference type="SUPFAM" id="SSF55718">
    <property type="entry name" value="SCP-like"/>
    <property type="match status" value="1"/>
</dbReference>
<dbReference type="AlphaFoldDB" id="W8SSL3"/>
<name>W8SSL3_9RHOB</name>
<dbReference type="eggNOG" id="COG3154">
    <property type="taxonomic scope" value="Bacteria"/>
</dbReference>
<gene>
    <name evidence="2" type="ORF">roselon_03237</name>
</gene>
<dbReference type="InterPro" id="IPR003033">
    <property type="entry name" value="SCP2_sterol-bd_dom"/>
</dbReference>